<proteinExistence type="predicted"/>
<dbReference type="SUPFAM" id="SSF51905">
    <property type="entry name" value="FAD/NAD(P)-binding domain"/>
    <property type="match status" value="1"/>
</dbReference>
<evidence type="ECO:0000259" key="6">
    <source>
        <dbReference type="Pfam" id="PF01494"/>
    </source>
</evidence>
<evidence type="ECO:0000313" key="9">
    <source>
        <dbReference type="EMBL" id="CAF1295810.1"/>
    </source>
</evidence>
<name>A0A814R6S6_9BILA</name>
<dbReference type="Proteomes" id="UP000663889">
    <property type="component" value="Unassembled WGS sequence"/>
</dbReference>
<dbReference type="Proteomes" id="UP000663836">
    <property type="component" value="Unassembled WGS sequence"/>
</dbReference>
<dbReference type="OrthoDB" id="655030at2759"/>
<dbReference type="AlphaFoldDB" id="A0A814R6S6"/>
<dbReference type="PRINTS" id="PR00420">
    <property type="entry name" value="RNGMNOXGNASE"/>
</dbReference>
<dbReference type="Proteomes" id="UP000663882">
    <property type="component" value="Unassembled WGS sequence"/>
</dbReference>
<evidence type="ECO:0000256" key="3">
    <source>
        <dbReference type="ARBA" id="ARBA00023002"/>
    </source>
</evidence>
<evidence type="ECO:0000256" key="1">
    <source>
        <dbReference type="ARBA" id="ARBA00022630"/>
    </source>
</evidence>
<reference evidence="7" key="1">
    <citation type="submission" date="2021-02" db="EMBL/GenBank/DDBJ databases">
        <authorList>
            <person name="Nowell W R."/>
        </authorList>
    </citation>
    <scope>NUCLEOTIDE SEQUENCE</scope>
</reference>
<keyword evidence="5" id="KW-1133">Transmembrane helix</keyword>
<evidence type="ECO:0000313" key="12">
    <source>
        <dbReference type="EMBL" id="CAF3812620.1"/>
    </source>
</evidence>
<dbReference type="GO" id="GO:0004497">
    <property type="term" value="F:monooxygenase activity"/>
    <property type="evidence" value="ECO:0007669"/>
    <property type="project" value="UniProtKB-KW"/>
</dbReference>
<dbReference type="PANTHER" id="PTHR47178:SF6">
    <property type="entry name" value="FAD-BINDING DOMAIN-CONTAINING PROTEIN"/>
    <property type="match status" value="1"/>
</dbReference>
<dbReference type="Proteomes" id="UP000663823">
    <property type="component" value="Unassembled WGS sequence"/>
</dbReference>
<feature type="domain" description="FAD-binding" evidence="6">
    <location>
        <begin position="76"/>
        <end position="353"/>
    </location>
</feature>
<dbReference type="Gene3D" id="3.50.50.60">
    <property type="entry name" value="FAD/NAD(P)-binding domain"/>
    <property type="match status" value="1"/>
</dbReference>
<dbReference type="EMBL" id="CAJNOU010001333">
    <property type="protein sequence ID" value="CAF1188850.1"/>
    <property type="molecule type" value="Genomic_DNA"/>
</dbReference>
<dbReference type="Proteomes" id="UP000663864">
    <property type="component" value="Unassembled WGS sequence"/>
</dbReference>
<organism evidence="7 13">
    <name type="scientific">Rotaria sordida</name>
    <dbReference type="NCBI Taxonomy" id="392033"/>
    <lineage>
        <taxon>Eukaryota</taxon>
        <taxon>Metazoa</taxon>
        <taxon>Spiralia</taxon>
        <taxon>Gnathifera</taxon>
        <taxon>Rotifera</taxon>
        <taxon>Eurotatoria</taxon>
        <taxon>Bdelloidea</taxon>
        <taxon>Philodinida</taxon>
        <taxon>Philodinidae</taxon>
        <taxon>Rotaria</taxon>
    </lineage>
</organism>
<evidence type="ECO:0000313" key="7">
    <source>
        <dbReference type="EMBL" id="CAF1128486.1"/>
    </source>
</evidence>
<keyword evidence="3" id="KW-0560">Oxidoreductase</keyword>
<dbReference type="InterPro" id="IPR002938">
    <property type="entry name" value="FAD-bd"/>
</dbReference>
<evidence type="ECO:0000313" key="8">
    <source>
        <dbReference type="EMBL" id="CAF1188850.1"/>
    </source>
</evidence>
<evidence type="ECO:0000313" key="10">
    <source>
        <dbReference type="EMBL" id="CAF3690606.1"/>
    </source>
</evidence>
<dbReference type="EMBL" id="CAJNOO010001286">
    <property type="protein sequence ID" value="CAF1128486.1"/>
    <property type="molecule type" value="Genomic_DNA"/>
</dbReference>
<evidence type="ECO:0000256" key="5">
    <source>
        <dbReference type="SAM" id="Phobius"/>
    </source>
</evidence>
<dbReference type="Pfam" id="PF01494">
    <property type="entry name" value="FAD_binding_3"/>
    <property type="match status" value="1"/>
</dbReference>
<dbReference type="InterPro" id="IPR036188">
    <property type="entry name" value="FAD/NAD-bd_sf"/>
</dbReference>
<sequence>MNTTDRQHFLAGKRIIVAGAGIGGLTFCIALQHFLDNTTEKIEPPPTLIVYERETSIDAIGREGYSLSLRGDALSGGMQTLQKLGILEEMIAESNPGTHFTLFNTDFSPLMQIRSPPVEGLSQSSMRIARSKLREILIKNVPSSVIINWNCAVKSAHELDDGQILIDLADGTQEQCHLLIVADGSNSIIRKVLRPEHILNFAGAVIIAARTRALDKLPSPIDKTWGAVLGGNGHFLFVAPSDRTSALWSVSYLSDTPREPKAAGTMTDNEIDEILTEAKERTKVYGEPMPTLFQETLRSSVAVFNAKDMIPFRNHGSVIFIGDAQHAMSPFAGNGANMAIMDGYQLADKLVHAKDLSTAIKSYDDLSIPRSTSAINMSHRSITIGHSQGFWKYMWVAVLKLMAWYFNLNYSRDQQ</sequence>
<keyword evidence="5" id="KW-0472">Membrane</keyword>
<dbReference type="EMBL" id="CAJOAX010001153">
    <property type="protein sequence ID" value="CAF3690606.1"/>
    <property type="molecule type" value="Genomic_DNA"/>
</dbReference>
<dbReference type="GO" id="GO:0071949">
    <property type="term" value="F:FAD binding"/>
    <property type="evidence" value="ECO:0007669"/>
    <property type="project" value="InterPro"/>
</dbReference>
<accession>A0A814R6S6</accession>
<gene>
    <name evidence="11" type="ORF">FNK824_LOCUS8846</name>
    <name evidence="12" type="ORF">JBS370_LOCUS15956</name>
    <name evidence="10" type="ORF">OTI717_LOCUS11853</name>
    <name evidence="7" type="ORF">RFH988_LOCUS20736</name>
    <name evidence="8" type="ORF">SEV965_LOCUS20475</name>
    <name evidence="9" type="ORF">ZHD862_LOCUS27697</name>
</gene>
<keyword evidence="2" id="KW-0274">FAD</keyword>
<keyword evidence="4" id="KW-0503">Monooxygenase</keyword>
<dbReference type="EMBL" id="CAJOBD010001566">
    <property type="protein sequence ID" value="CAF3812620.1"/>
    <property type="molecule type" value="Genomic_DNA"/>
</dbReference>
<dbReference type="EMBL" id="CAJOBE010000891">
    <property type="protein sequence ID" value="CAF3696157.1"/>
    <property type="molecule type" value="Genomic_DNA"/>
</dbReference>
<keyword evidence="1" id="KW-0285">Flavoprotein</keyword>
<evidence type="ECO:0000256" key="4">
    <source>
        <dbReference type="ARBA" id="ARBA00023033"/>
    </source>
</evidence>
<evidence type="ECO:0000256" key="2">
    <source>
        <dbReference type="ARBA" id="ARBA00022827"/>
    </source>
</evidence>
<evidence type="ECO:0000313" key="13">
    <source>
        <dbReference type="Proteomes" id="UP000663882"/>
    </source>
</evidence>
<dbReference type="Proteomes" id="UP000663874">
    <property type="component" value="Unassembled WGS sequence"/>
</dbReference>
<keyword evidence="5" id="KW-0812">Transmembrane</keyword>
<dbReference type="PANTHER" id="PTHR47178">
    <property type="entry name" value="MONOOXYGENASE, FAD-BINDING"/>
    <property type="match status" value="1"/>
</dbReference>
<protein>
    <recommendedName>
        <fullName evidence="6">FAD-binding domain-containing protein</fullName>
    </recommendedName>
</protein>
<dbReference type="EMBL" id="CAJNOT010002220">
    <property type="protein sequence ID" value="CAF1295810.1"/>
    <property type="molecule type" value="Genomic_DNA"/>
</dbReference>
<evidence type="ECO:0000313" key="11">
    <source>
        <dbReference type="EMBL" id="CAF3696157.1"/>
    </source>
</evidence>
<comment type="caution">
    <text evidence="7">The sequence shown here is derived from an EMBL/GenBank/DDBJ whole genome shotgun (WGS) entry which is preliminary data.</text>
</comment>
<feature type="transmembrane region" description="Helical" evidence="5">
    <location>
        <begin position="15"/>
        <end position="35"/>
    </location>
</feature>